<dbReference type="EMBL" id="JBEPSJ010000006">
    <property type="protein sequence ID" value="MET4584126.1"/>
    <property type="molecule type" value="Genomic_DNA"/>
</dbReference>
<dbReference type="InterPro" id="IPR050490">
    <property type="entry name" value="Bact_solute-bd_prot1"/>
</dbReference>
<feature type="chain" id="PRO_5046396609" evidence="4">
    <location>
        <begin position="25"/>
        <end position="464"/>
    </location>
</feature>
<organism evidence="5 6">
    <name type="scientific">Conyzicola nivalis</name>
    <dbReference type="NCBI Taxonomy" id="1477021"/>
    <lineage>
        <taxon>Bacteria</taxon>
        <taxon>Bacillati</taxon>
        <taxon>Actinomycetota</taxon>
        <taxon>Actinomycetes</taxon>
        <taxon>Micrococcales</taxon>
        <taxon>Microbacteriaceae</taxon>
        <taxon>Conyzicola</taxon>
    </lineage>
</organism>
<evidence type="ECO:0000313" key="6">
    <source>
        <dbReference type="Proteomes" id="UP001549257"/>
    </source>
</evidence>
<dbReference type="Proteomes" id="UP001549257">
    <property type="component" value="Unassembled WGS sequence"/>
</dbReference>
<dbReference type="RefSeq" id="WP_354026291.1">
    <property type="nucleotide sequence ID" value="NZ_JBEPSJ010000006.1"/>
</dbReference>
<dbReference type="PANTHER" id="PTHR43649:SF34">
    <property type="entry name" value="ABC TRANSPORTER PERIPLASMIC-BINDING PROTEIN YCJN-RELATED"/>
    <property type="match status" value="1"/>
</dbReference>
<evidence type="ECO:0000256" key="1">
    <source>
        <dbReference type="ARBA" id="ARBA00008520"/>
    </source>
</evidence>
<reference evidence="5 6" key="1">
    <citation type="submission" date="2024-06" db="EMBL/GenBank/DDBJ databases">
        <title>Sorghum-associated microbial communities from plants grown in Nebraska, USA.</title>
        <authorList>
            <person name="Schachtman D."/>
        </authorList>
    </citation>
    <scope>NUCLEOTIDE SEQUENCE [LARGE SCALE GENOMIC DNA]</scope>
    <source>
        <strain evidence="5 6">2857</strain>
    </source>
</reference>
<dbReference type="PROSITE" id="PS51257">
    <property type="entry name" value="PROKAR_LIPOPROTEIN"/>
    <property type="match status" value="1"/>
</dbReference>
<comment type="caution">
    <text evidence="5">The sequence shown here is derived from an EMBL/GenBank/DDBJ whole genome shotgun (WGS) entry which is preliminary data.</text>
</comment>
<keyword evidence="6" id="KW-1185">Reference proteome</keyword>
<feature type="signal peptide" evidence="4">
    <location>
        <begin position="1"/>
        <end position="24"/>
    </location>
</feature>
<evidence type="ECO:0000256" key="2">
    <source>
        <dbReference type="ARBA" id="ARBA00022448"/>
    </source>
</evidence>
<comment type="similarity">
    <text evidence="1">Belongs to the bacterial solute-binding protein 1 family.</text>
</comment>
<evidence type="ECO:0000313" key="5">
    <source>
        <dbReference type="EMBL" id="MET4584126.1"/>
    </source>
</evidence>
<dbReference type="SUPFAM" id="SSF53850">
    <property type="entry name" value="Periplasmic binding protein-like II"/>
    <property type="match status" value="1"/>
</dbReference>
<dbReference type="InterPro" id="IPR006059">
    <property type="entry name" value="SBP"/>
</dbReference>
<keyword evidence="3 4" id="KW-0732">Signal</keyword>
<dbReference type="PANTHER" id="PTHR43649">
    <property type="entry name" value="ARABINOSE-BINDING PROTEIN-RELATED"/>
    <property type="match status" value="1"/>
</dbReference>
<accession>A0ABV2QSS9</accession>
<dbReference type="Gene3D" id="3.40.190.10">
    <property type="entry name" value="Periplasmic binding protein-like II"/>
    <property type="match status" value="1"/>
</dbReference>
<evidence type="ECO:0000256" key="4">
    <source>
        <dbReference type="SAM" id="SignalP"/>
    </source>
</evidence>
<sequence>MRKQAVTLTAVAVACAIALSGCSAGDTDDSDDSDETLTVWTVEDVADRVAAQEAIFAEYTKATGVKVELVAVAEDQLTTVLTSSAAAGELPDMIGALSLNGVNQLATDDLLDVEAASSIIDELGADTFSERALELTSDGDTQLAVPSDGWAQLLYYRTDLFEAAGLDAPTSYDDIAAAAAALDSDSLAGIVASTAPADSFTQQTFEHFALANDCQLVDSDDAITLDSPECLEAFQFYADLIQDSSVQGNQDADTTRATYFAGGASMVVWSSFLLDELAGLRNDALPTCAECAADPTFLAKNTGVVSAIEGPSGSEPASFGEIVSWAVLQDAAPEAQDLVEYMMGDGYNDWLAVAPEGKVPTRAGTAENPTEFSDGWQQLEAGVDTKALLSSVYSADILDAVVAAPDGFNRWGIPEGQGALAAAVGGQFVVPQSIASMLDSGVSAQDAAAEAQAQATTIQEDLDF</sequence>
<keyword evidence="5" id="KW-0762">Sugar transport</keyword>
<dbReference type="Pfam" id="PF01547">
    <property type="entry name" value="SBP_bac_1"/>
    <property type="match status" value="1"/>
</dbReference>
<gene>
    <name evidence="5" type="ORF">ABIE21_003664</name>
</gene>
<name>A0ABV2QSS9_9MICO</name>
<keyword evidence="2" id="KW-0813">Transport</keyword>
<evidence type="ECO:0000256" key="3">
    <source>
        <dbReference type="ARBA" id="ARBA00022729"/>
    </source>
</evidence>
<protein>
    <submittedName>
        <fullName evidence="5">Multiple sugar transport system substrate-binding protein</fullName>
    </submittedName>
</protein>
<proteinExistence type="inferred from homology"/>